<dbReference type="InterPro" id="IPR002554">
    <property type="entry name" value="PP2A_B56"/>
</dbReference>
<evidence type="ECO:0000256" key="1">
    <source>
        <dbReference type="SAM" id="SignalP"/>
    </source>
</evidence>
<dbReference type="Gene3D" id="1.25.10.10">
    <property type="entry name" value="Leucine-rich Repeat Variant"/>
    <property type="match status" value="2"/>
</dbReference>
<dbReference type="PANTHER" id="PTHR10257">
    <property type="entry name" value="SERINE/THREONINE PROTEIN PHOSPHATASE 2A PP2A REGULATORY SUBUNIT B"/>
    <property type="match status" value="1"/>
</dbReference>
<feature type="signal peptide" evidence="1">
    <location>
        <begin position="1"/>
        <end position="27"/>
    </location>
</feature>
<dbReference type="Pfam" id="PF01603">
    <property type="entry name" value="B56"/>
    <property type="match status" value="2"/>
</dbReference>
<evidence type="ECO:0000313" key="3">
    <source>
        <dbReference type="Proteomes" id="UP001567538"/>
    </source>
</evidence>
<comment type="caution">
    <text evidence="2">The sequence shown here is derived from an EMBL/GenBank/DDBJ whole genome shotgun (WGS) entry which is preliminary data.</text>
</comment>
<dbReference type="PANTHER" id="PTHR10257:SF3">
    <property type="entry name" value="SERINE_THREONINE-PROTEIN PHOSPHATASE 2A 56 KDA REGULATORY SUBUNIT GAMMA ISOFORM"/>
    <property type="match status" value="1"/>
</dbReference>
<name>A0ABD1GE86_SALDI</name>
<gene>
    <name evidence="2" type="ORF">AAHA92_25568</name>
</gene>
<dbReference type="SUPFAM" id="SSF48371">
    <property type="entry name" value="ARM repeat"/>
    <property type="match status" value="1"/>
</dbReference>
<proteinExistence type="predicted"/>
<keyword evidence="3" id="KW-1185">Reference proteome</keyword>
<reference evidence="2 3" key="1">
    <citation type="submission" date="2024-06" db="EMBL/GenBank/DDBJ databases">
        <title>A chromosome level genome sequence of Diviner's sage (Salvia divinorum).</title>
        <authorList>
            <person name="Ford S.A."/>
            <person name="Ro D.-K."/>
            <person name="Ness R.W."/>
            <person name="Phillips M.A."/>
        </authorList>
    </citation>
    <scope>NUCLEOTIDE SEQUENCE [LARGE SCALE GENOMIC DNA]</scope>
    <source>
        <strain evidence="2">SAF-2024a</strain>
        <tissue evidence="2">Leaf</tissue>
    </source>
</reference>
<dbReference type="Proteomes" id="UP001567538">
    <property type="component" value="Unassembled WGS sequence"/>
</dbReference>
<dbReference type="InterPro" id="IPR016024">
    <property type="entry name" value="ARM-type_fold"/>
</dbReference>
<keyword evidence="1" id="KW-0732">Signal</keyword>
<dbReference type="InterPro" id="IPR011989">
    <property type="entry name" value="ARM-like"/>
</dbReference>
<sequence length="263" mass="30820">MLKPKRGIPSWLHLHLVYELLVQYVVSPDTDTKTAKHYIDHPFLMKLLDLFDSEDPRERECIKSILHRIYGKFMLLEILGSIINGFALPMKEEHKVFLARVSIPLHKPKALETYHSQLSYCTTQFVAKVCRLADTIIMGLSKCWPVTNSQKEVLFLGELEEVLDGTGTVEFQRCMVPLFRQIARSINRSHYQVAERALFLWNSDHIVELISQNRTLILPILFDALQKNTTQYHWNQYKERKGKCRELEEQRELIWQRLEAAAV</sequence>
<evidence type="ECO:0000313" key="2">
    <source>
        <dbReference type="EMBL" id="KAL1541331.1"/>
    </source>
</evidence>
<dbReference type="AlphaFoldDB" id="A0ABD1GE86"/>
<accession>A0ABD1GE86</accession>
<feature type="chain" id="PRO_5044770492" evidence="1">
    <location>
        <begin position="28"/>
        <end position="263"/>
    </location>
</feature>
<organism evidence="2 3">
    <name type="scientific">Salvia divinorum</name>
    <name type="common">Maria pastora</name>
    <name type="synonym">Diviner's sage</name>
    <dbReference type="NCBI Taxonomy" id="28513"/>
    <lineage>
        <taxon>Eukaryota</taxon>
        <taxon>Viridiplantae</taxon>
        <taxon>Streptophyta</taxon>
        <taxon>Embryophyta</taxon>
        <taxon>Tracheophyta</taxon>
        <taxon>Spermatophyta</taxon>
        <taxon>Magnoliopsida</taxon>
        <taxon>eudicotyledons</taxon>
        <taxon>Gunneridae</taxon>
        <taxon>Pentapetalae</taxon>
        <taxon>asterids</taxon>
        <taxon>lamiids</taxon>
        <taxon>Lamiales</taxon>
        <taxon>Lamiaceae</taxon>
        <taxon>Nepetoideae</taxon>
        <taxon>Mentheae</taxon>
        <taxon>Salviinae</taxon>
        <taxon>Salvia</taxon>
        <taxon>Salvia subgen. Calosphace</taxon>
    </lineage>
</organism>
<dbReference type="EMBL" id="JBEAFC010000009">
    <property type="protein sequence ID" value="KAL1541331.1"/>
    <property type="molecule type" value="Genomic_DNA"/>
</dbReference>
<protein>
    <submittedName>
        <fullName evidence="2">Serine/threonine protein phosphatase 2A 57 kDa regulatory subunit B' beta isoform-like</fullName>
    </submittedName>
</protein>